<comment type="subcellular location">
    <subcellularLocation>
        <location evidence="1">Secreted</location>
    </subcellularLocation>
</comment>
<keyword evidence="2" id="KW-0732">Signal</keyword>
<protein>
    <submittedName>
        <fullName evidence="4">Polysaccharide deacetylase family protein</fullName>
    </submittedName>
</protein>
<organism evidence="4 5">
    <name type="scientific">Flavobacterium supellecticarium</name>
    <dbReference type="NCBI Taxonomy" id="2565924"/>
    <lineage>
        <taxon>Bacteria</taxon>
        <taxon>Pseudomonadati</taxon>
        <taxon>Bacteroidota</taxon>
        <taxon>Flavobacteriia</taxon>
        <taxon>Flavobacteriales</taxon>
        <taxon>Flavobacteriaceae</taxon>
        <taxon>Flavobacterium</taxon>
    </lineage>
</organism>
<name>A0A4S3ZXE5_9FLAO</name>
<dbReference type="Pfam" id="PF01522">
    <property type="entry name" value="Polysacc_deac_1"/>
    <property type="match status" value="1"/>
</dbReference>
<dbReference type="EMBL" id="SSNZ01000003">
    <property type="protein sequence ID" value="THF50558.1"/>
    <property type="molecule type" value="Genomic_DNA"/>
</dbReference>
<evidence type="ECO:0000256" key="1">
    <source>
        <dbReference type="ARBA" id="ARBA00004613"/>
    </source>
</evidence>
<dbReference type="PANTHER" id="PTHR34216:SF3">
    <property type="entry name" value="POLY-BETA-1,6-N-ACETYL-D-GLUCOSAMINE N-DEACETYLASE"/>
    <property type="match status" value="1"/>
</dbReference>
<dbReference type="Proteomes" id="UP000307507">
    <property type="component" value="Unassembled WGS sequence"/>
</dbReference>
<feature type="domain" description="NodB homology" evidence="3">
    <location>
        <begin position="57"/>
        <end position="254"/>
    </location>
</feature>
<dbReference type="RefSeq" id="WP_136403099.1">
    <property type="nucleotide sequence ID" value="NZ_SSNZ01000003.1"/>
</dbReference>
<dbReference type="InterPro" id="IPR002509">
    <property type="entry name" value="NODB_dom"/>
</dbReference>
<dbReference type="OrthoDB" id="9778320at2"/>
<dbReference type="GO" id="GO:0005975">
    <property type="term" value="P:carbohydrate metabolic process"/>
    <property type="evidence" value="ECO:0007669"/>
    <property type="project" value="InterPro"/>
</dbReference>
<dbReference type="Gene3D" id="3.20.20.370">
    <property type="entry name" value="Glycoside hydrolase/deacetylase"/>
    <property type="match status" value="1"/>
</dbReference>
<dbReference type="InterPro" id="IPR011330">
    <property type="entry name" value="Glyco_hydro/deAcase_b/a-brl"/>
</dbReference>
<dbReference type="CDD" id="cd10918">
    <property type="entry name" value="CE4_NodB_like_5s_6s"/>
    <property type="match status" value="1"/>
</dbReference>
<accession>A0A4S3ZXE5</accession>
<evidence type="ECO:0000259" key="3">
    <source>
        <dbReference type="PROSITE" id="PS51677"/>
    </source>
</evidence>
<comment type="caution">
    <text evidence="4">The sequence shown here is derived from an EMBL/GenBank/DDBJ whole genome shotgun (WGS) entry which is preliminary data.</text>
</comment>
<evidence type="ECO:0000313" key="4">
    <source>
        <dbReference type="EMBL" id="THF50558.1"/>
    </source>
</evidence>
<dbReference type="InterPro" id="IPR051398">
    <property type="entry name" value="Polysacch_Deacetylase"/>
</dbReference>
<proteinExistence type="predicted"/>
<dbReference type="PANTHER" id="PTHR34216">
    <property type="match status" value="1"/>
</dbReference>
<dbReference type="GO" id="GO:0005576">
    <property type="term" value="C:extracellular region"/>
    <property type="evidence" value="ECO:0007669"/>
    <property type="project" value="UniProtKB-SubCell"/>
</dbReference>
<dbReference type="PROSITE" id="PS51677">
    <property type="entry name" value="NODB"/>
    <property type="match status" value="1"/>
</dbReference>
<keyword evidence="5" id="KW-1185">Reference proteome</keyword>
<evidence type="ECO:0000256" key="2">
    <source>
        <dbReference type="ARBA" id="ARBA00022729"/>
    </source>
</evidence>
<gene>
    <name evidence="4" type="ORF">E6C50_10030</name>
</gene>
<dbReference type="GO" id="GO:0016810">
    <property type="term" value="F:hydrolase activity, acting on carbon-nitrogen (but not peptide) bonds"/>
    <property type="evidence" value="ECO:0007669"/>
    <property type="project" value="InterPro"/>
</dbReference>
<sequence>MMGKMISLMYHDVYEYTVQESGFQTDPANKYKISKEEFVKQIQRISQYCSDRNILKENVMLTFDDGGGSFYSIIAPILKEYGFKGYFFISTAFINTKGFLTSDQVISLHEEGHFIGAHSHTHPGMLNKLPLVELEEEWSVSITILNELLKTKTTYVSIPGGSFSKEMGNILANKGIESIFISQPTSKIALISDNCRTIGRFTIYNNTKVSEVEDLLKTVSVTRLRQIVKWKSLLLFKYVLGTNYLRIRKFLLKS</sequence>
<evidence type="ECO:0000313" key="5">
    <source>
        <dbReference type="Proteomes" id="UP000307507"/>
    </source>
</evidence>
<dbReference type="AlphaFoldDB" id="A0A4S3ZXE5"/>
<dbReference type="SUPFAM" id="SSF88713">
    <property type="entry name" value="Glycoside hydrolase/deacetylase"/>
    <property type="match status" value="1"/>
</dbReference>
<reference evidence="4 5" key="1">
    <citation type="submission" date="2019-04" db="EMBL/GenBank/DDBJ databases">
        <title>Flavobacterium sp. nov. isolated from construction timber.</title>
        <authorList>
            <person name="Lin S.-Y."/>
            <person name="Chang C.-T."/>
            <person name="Young C.-C."/>
        </authorList>
    </citation>
    <scope>NUCLEOTIDE SEQUENCE [LARGE SCALE GENOMIC DNA]</scope>
    <source>
        <strain evidence="4 5">CC-CTC003</strain>
    </source>
</reference>